<accession>A0ABU3RZ09</accession>
<dbReference type="Proteomes" id="UP001256673">
    <property type="component" value="Unassembled WGS sequence"/>
</dbReference>
<dbReference type="EMBL" id="JAWDIU010000005">
    <property type="protein sequence ID" value="MDU0327800.1"/>
    <property type="molecule type" value="Genomic_DNA"/>
</dbReference>
<comment type="caution">
    <text evidence="2">The sequence shown here is derived from an EMBL/GenBank/DDBJ whole genome shotgun (WGS) entry which is preliminary data.</text>
</comment>
<proteinExistence type="predicted"/>
<sequence>MRTLPDAVGALLQAADADTLLRDADALAEALADAGWAPEVESGRFSADGWDVVSSAWPPNLSVFRDGDLLDVRRDALAIAATLNAEPQRWAFETEGPDWSGWTTDDPRWDDDQIDWLLWHGQGVVVELFTAPAVAGEVPAHLHLAIERADSPPEGLPRDDVRDLRVASEGSIVERWFLVGESDLPDELLATLEADPDQRVSAAAASERRMRDGGFDDPTG</sequence>
<evidence type="ECO:0000313" key="2">
    <source>
        <dbReference type="EMBL" id="MDU0327800.1"/>
    </source>
</evidence>
<evidence type="ECO:0000256" key="1">
    <source>
        <dbReference type="SAM" id="MobiDB-lite"/>
    </source>
</evidence>
<name>A0ABU3RZ09_9MICO</name>
<reference evidence="2 3" key="1">
    <citation type="submission" date="2023-09" db="EMBL/GenBank/DDBJ databases">
        <title>Microbacterium fusihabitans sp. nov., Microbacterium phycihabitans sp. nov., and Microbacterium cervinum sp. nov., isolated from dried seaweeds of beach.</title>
        <authorList>
            <person name="Lee S.D."/>
        </authorList>
    </citation>
    <scope>NUCLEOTIDE SEQUENCE [LARGE SCALE GENOMIC DNA]</scope>
    <source>
        <strain evidence="2 3">KSW2-21</strain>
    </source>
</reference>
<feature type="region of interest" description="Disordered" evidence="1">
    <location>
        <begin position="195"/>
        <end position="220"/>
    </location>
</feature>
<evidence type="ECO:0000313" key="3">
    <source>
        <dbReference type="Proteomes" id="UP001256673"/>
    </source>
</evidence>
<gene>
    <name evidence="2" type="ORF">RWH43_13630</name>
</gene>
<organism evidence="2 3">
    <name type="scientific">Microbacterium algihabitans</name>
    <dbReference type="NCBI Taxonomy" id="3075992"/>
    <lineage>
        <taxon>Bacteria</taxon>
        <taxon>Bacillati</taxon>
        <taxon>Actinomycetota</taxon>
        <taxon>Actinomycetes</taxon>
        <taxon>Micrococcales</taxon>
        <taxon>Microbacteriaceae</taxon>
        <taxon>Microbacterium</taxon>
    </lineage>
</organism>
<keyword evidence="3" id="KW-1185">Reference proteome</keyword>
<dbReference type="RefSeq" id="WP_230704582.1">
    <property type="nucleotide sequence ID" value="NZ_JAWDIU010000005.1"/>
</dbReference>
<protein>
    <submittedName>
        <fullName evidence="2">Uncharacterized protein</fullName>
    </submittedName>
</protein>